<dbReference type="RefSeq" id="WP_197946234.1">
    <property type="nucleotide sequence ID" value="NZ_AP022871.1"/>
</dbReference>
<reference evidence="2 3" key="1">
    <citation type="submission" date="2020-03" db="EMBL/GenBank/DDBJ databases">
        <title>Whole genome shotgun sequence of Phytohabitans suffuscus NBRC 105367.</title>
        <authorList>
            <person name="Komaki H."/>
            <person name="Tamura T."/>
        </authorList>
    </citation>
    <scope>NUCLEOTIDE SEQUENCE [LARGE SCALE GENOMIC DNA]</scope>
    <source>
        <strain evidence="2 3">NBRC 105367</strain>
    </source>
</reference>
<evidence type="ECO:0000313" key="3">
    <source>
        <dbReference type="Proteomes" id="UP000503011"/>
    </source>
</evidence>
<reference evidence="2 3" key="2">
    <citation type="submission" date="2020-03" db="EMBL/GenBank/DDBJ databases">
        <authorList>
            <person name="Ichikawa N."/>
            <person name="Kimura A."/>
            <person name="Kitahashi Y."/>
            <person name="Uohara A."/>
        </authorList>
    </citation>
    <scope>NUCLEOTIDE SEQUENCE [LARGE SCALE GENOMIC DNA]</scope>
    <source>
        <strain evidence="2 3">NBRC 105367</strain>
    </source>
</reference>
<feature type="region of interest" description="Disordered" evidence="1">
    <location>
        <begin position="139"/>
        <end position="168"/>
    </location>
</feature>
<evidence type="ECO:0000313" key="2">
    <source>
        <dbReference type="EMBL" id="BCB91466.1"/>
    </source>
</evidence>
<gene>
    <name evidence="2" type="ORF">Psuf_087790</name>
</gene>
<keyword evidence="3" id="KW-1185">Reference proteome</keyword>
<dbReference type="AlphaFoldDB" id="A0A6F8YZH5"/>
<accession>A0A6F8YZH5</accession>
<evidence type="ECO:0000256" key="1">
    <source>
        <dbReference type="SAM" id="MobiDB-lite"/>
    </source>
</evidence>
<dbReference type="Proteomes" id="UP000503011">
    <property type="component" value="Chromosome"/>
</dbReference>
<dbReference type="KEGG" id="psuu:Psuf_087790"/>
<name>A0A6F8YZH5_9ACTN</name>
<proteinExistence type="predicted"/>
<dbReference type="EMBL" id="AP022871">
    <property type="protein sequence ID" value="BCB91466.1"/>
    <property type="molecule type" value="Genomic_DNA"/>
</dbReference>
<feature type="compositionally biased region" description="Basic and acidic residues" evidence="1">
    <location>
        <begin position="152"/>
        <end position="161"/>
    </location>
</feature>
<protein>
    <submittedName>
        <fullName evidence="2">Uncharacterized protein</fullName>
    </submittedName>
</protein>
<sequence length="168" mass="18902">MRLKGQGYFAVRWQVAYYRCGGEIAMPTWTGLSGKLFHTGSGGGRRLDDPVPGATEVGLTWMGAPRRDPARLPAGAQQMWQAEYYHLDGEVTLHHNEVRRTSADYDLTVAPVTWSEVDADLTRAPHEWRGVVRYGKVRDTGTDRAPVPQYLTRERPADPRRVPQRSAL</sequence>
<organism evidence="2 3">
    <name type="scientific">Phytohabitans suffuscus</name>
    <dbReference type="NCBI Taxonomy" id="624315"/>
    <lineage>
        <taxon>Bacteria</taxon>
        <taxon>Bacillati</taxon>
        <taxon>Actinomycetota</taxon>
        <taxon>Actinomycetes</taxon>
        <taxon>Micromonosporales</taxon>
        <taxon>Micromonosporaceae</taxon>
    </lineage>
</organism>